<keyword evidence="2" id="KW-1185">Reference proteome</keyword>
<comment type="caution">
    <text evidence="1">The sequence shown here is derived from an EMBL/GenBank/DDBJ whole genome shotgun (WGS) entry which is preliminary data.</text>
</comment>
<sequence length="62" mass="7371">MTEFRFFFYLKGLNETDENLVLLPQACAFKENIYFWSSKRSLQVTIYLWQNLNWKGNSGRGG</sequence>
<evidence type="ECO:0000313" key="2">
    <source>
        <dbReference type="Proteomes" id="UP000610931"/>
    </source>
</evidence>
<name>A0A8J7LNX5_9FLAO</name>
<dbReference type="Proteomes" id="UP000610931">
    <property type="component" value="Unassembled WGS sequence"/>
</dbReference>
<dbReference type="EMBL" id="JAELVQ010000012">
    <property type="protein sequence ID" value="MBJ6368518.1"/>
    <property type="molecule type" value="Genomic_DNA"/>
</dbReference>
<accession>A0A8J7LNX5</accession>
<protein>
    <submittedName>
        <fullName evidence="1">Uncharacterized protein</fullName>
    </submittedName>
</protein>
<dbReference type="AlphaFoldDB" id="A0A8J7LNX5"/>
<organism evidence="1 2">
    <name type="scientific">Snuella sedimenti</name>
    <dbReference type="NCBI Taxonomy" id="2798802"/>
    <lineage>
        <taxon>Bacteria</taxon>
        <taxon>Pseudomonadati</taxon>
        <taxon>Bacteroidota</taxon>
        <taxon>Flavobacteriia</taxon>
        <taxon>Flavobacteriales</taxon>
        <taxon>Flavobacteriaceae</taxon>
        <taxon>Snuella</taxon>
    </lineage>
</organism>
<evidence type="ECO:0000313" key="1">
    <source>
        <dbReference type="EMBL" id="MBJ6368518.1"/>
    </source>
</evidence>
<gene>
    <name evidence="1" type="ORF">JF259_10510</name>
</gene>
<reference evidence="1" key="1">
    <citation type="submission" date="2020-12" db="EMBL/GenBank/DDBJ databases">
        <title>Snuella sp. nov., isolated from sediment in Incheon.</title>
        <authorList>
            <person name="Kim W."/>
        </authorList>
    </citation>
    <scope>NUCLEOTIDE SEQUENCE</scope>
    <source>
        <strain evidence="1">CAU 1569</strain>
    </source>
</reference>
<proteinExistence type="predicted"/>
<dbReference type="RefSeq" id="WP_199115281.1">
    <property type="nucleotide sequence ID" value="NZ_JAELVQ010000012.1"/>
</dbReference>